<evidence type="ECO:0000256" key="6">
    <source>
        <dbReference type="ARBA" id="ARBA00022837"/>
    </source>
</evidence>
<sequence>MLNYILLKVLLREKIQSCILLNKLYNFENKTTQSAAITKSVNNKQQTLNFGDSSVLCRLVETALKPLMMAVSRTLALLICILVFVVCRAVPNPETGKRVIDKPLSDEKHYGENEAHNTQYDHEAFLGEEEARKFDELSPEESKERLGKIVDRIDKDKDGSVTQEELKEWIQYTQNKYILDDINRQWETHHEEKKDTLDWETYKKVTYSFIDEDQNKDDDPDIKTYKEMMQRDKRRWTTADKNQDNQLSKEEFGDFLHPEEAPHMQDIVITETIEDIDRDGDGKISLQEYIGDMYSGGEDDEPEWVKNERDQFKTYRDKNNDGFMDKDEVREWILPSDYNHSEAESLHLLHESDDNKDGKLSKEEVLNNYDLFVGSQATDFGEALTRHDEF</sequence>
<dbReference type="GO" id="GO:0005509">
    <property type="term" value="F:calcium ion binding"/>
    <property type="evidence" value="ECO:0007669"/>
    <property type="project" value="InterPro"/>
</dbReference>
<comment type="caution">
    <text evidence="13">The sequence shown here is derived from an EMBL/GenBank/DDBJ whole genome shotgun (WGS) entry which is preliminary data.</text>
</comment>
<dbReference type="GO" id="GO:0005788">
    <property type="term" value="C:endoplasmic reticulum lumen"/>
    <property type="evidence" value="ECO:0007669"/>
    <property type="project" value="UniProtKB-SubCell"/>
</dbReference>
<dbReference type="PANTHER" id="PTHR10827:SF52">
    <property type="entry name" value="IP16409P"/>
    <property type="match status" value="1"/>
</dbReference>
<organism evidence="13 14">
    <name type="scientific">Caerostris darwini</name>
    <dbReference type="NCBI Taxonomy" id="1538125"/>
    <lineage>
        <taxon>Eukaryota</taxon>
        <taxon>Metazoa</taxon>
        <taxon>Ecdysozoa</taxon>
        <taxon>Arthropoda</taxon>
        <taxon>Chelicerata</taxon>
        <taxon>Arachnida</taxon>
        <taxon>Araneae</taxon>
        <taxon>Araneomorphae</taxon>
        <taxon>Entelegynae</taxon>
        <taxon>Araneoidea</taxon>
        <taxon>Araneidae</taxon>
        <taxon>Caerostris</taxon>
    </lineage>
</organism>
<evidence type="ECO:0000313" key="14">
    <source>
        <dbReference type="Proteomes" id="UP001054837"/>
    </source>
</evidence>
<keyword evidence="4" id="KW-0677">Repeat</keyword>
<name>A0AAV4UN84_9ARAC</name>
<comment type="subcellular location">
    <subcellularLocation>
        <location evidence="1">Endoplasmic reticulum lumen</location>
    </subcellularLocation>
</comment>
<dbReference type="FunFam" id="1.10.238.10:FF:000104">
    <property type="entry name" value="calumenin isoform X1"/>
    <property type="match status" value="1"/>
</dbReference>
<dbReference type="EMBL" id="BPLQ01011639">
    <property type="protein sequence ID" value="GIY59286.1"/>
    <property type="molecule type" value="Genomic_DNA"/>
</dbReference>
<keyword evidence="14" id="KW-1185">Reference proteome</keyword>
<feature type="domain" description="EF-hand" evidence="12">
    <location>
        <begin position="227"/>
        <end position="262"/>
    </location>
</feature>
<reference evidence="13 14" key="1">
    <citation type="submission" date="2021-06" db="EMBL/GenBank/DDBJ databases">
        <title>Caerostris darwini draft genome.</title>
        <authorList>
            <person name="Kono N."/>
            <person name="Arakawa K."/>
        </authorList>
    </citation>
    <scope>NUCLEOTIDE SEQUENCE [LARGE SCALE GENOMIC DNA]</scope>
</reference>
<keyword evidence="6" id="KW-0106">Calcium</keyword>
<keyword evidence="3" id="KW-0732">Signal</keyword>
<feature type="domain" description="EF-hand" evidence="12">
    <location>
        <begin position="264"/>
        <end position="299"/>
    </location>
</feature>
<evidence type="ECO:0000256" key="1">
    <source>
        <dbReference type="ARBA" id="ARBA00004319"/>
    </source>
</evidence>
<evidence type="ECO:0000256" key="11">
    <source>
        <dbReference type="ARBA" id="ARBA00072696"/>
    </source>
</evidence>
<keyword evidence="7" id="KW-0325">Glycoprotein</keyword>
<evidence type="ECO:0000256" key="2">
    <source>
        <dbReference type="ARBA" id="ARBA00022723"/>
    </source>
</evidence>
<evidence type="ECO:0000256" key="7">
    <source>
        <dbReference type="ARBA" id="ARBA00023180"/>
    </source>
</evidence>
<gene>
    <name evidence="13" type="primary">calub</name>
    <name evidence="13" type="ORF">CDAR_614081</name>
</gene>
<protein>
    <recommendedName>
        <fullName evidence="11">Reticulocalbin-3</fullName>
    </recommendedName>
</protein>
<keyword evidence="5" id="KW-0256">Endoplasmic reticulum</keyword>
<accession>A0AAV4UN84</accession>
<evidence type="ECO:0000256" key="5">
    <source>
        <dbReference type="ARBA" id="ARBA00022824"/>
    </source>
</evidence>
<dbReference type="AlphaFoldDB" id="A0AAV4UN84"/>
<dbReference type="SMART" id="SM00054">
    <property type="entry name" value="EFh"/>
    <property type="match status" value="4"/>
</dbReference>
<comment type="subunit">
    <text evidence="10">Interacts with PCSK6 (immature form including the propeptide); probably involved in the maturation and the secretion of PCSK6.</text>
</comment>
<evidence type="ECO:0000256" key="10">
    <source>
        <dbReference type="ARBA" id="ARBA00063143"/>
    </source>
</evidence>
<dbReference type="Proteomes" id="UP001054837">
    <property type="component" value="Unassembled WGS sequence"/>
</dbReference>
<evidence type="ECO:0000256" key="8">
    <source>
        <dbReference type="ARBA" id="ARBA00023186"/>
    </source>
</evidence>
<dbReference type="InterPro" id="IPR002048">
    <property type="entry name" value="EF_hand_dom"/>
</dbReference>
<evidence type="ECO:0000259" key="12">
    <source>
        <dbReference type="PROSITE" id="PS50222"/>
    </source>
</evidence>
<keyword evidence="8" id="KW-0143">Chaperone</keyword>
<comment type="function">
    <text evidence="9">Probable molecular chaperone assisting protein biosynthesis and transport in the endoplasmic reticulum. Required for the proper biosynthesis and transport of pulmonary surfactant-associated protein A/SP-A, pulmonary surfactant-associated protein D/SP-D and the lipid transporter ABCA3. By regulating both the proper expression and the degradation through the endoplasmic reticulum-associated protein degradation pathway of these proteins plays a crucial role in pulmonary surfactant homeostasis. Has an anti-fibrotic activity by negatively regulating the secretion of type I and type III collagens. This calcium-binding protein also transiently associates with immature PCSK6 and regulates its secretion.</text>
</comment>
<evidence type="ECO:0000313" key="13">
    <source>
        <dbReference type="EMBL" id="GIY59286.1"/>
    </source>
</evidence>
<dbReference type="InterPro" id="IPR011992">
    <property type="entry name" value="EF-hand-dom_pair"/>
</dbReference>
<dbReference type="PROSITE" id="PS00018">
    <property type="entry name" value="EF_HAND_1"/>
    <property type="match status" value="5"/>
</dbReference>
<evidence type="ECO:0000256" key="4">
    <source>
        <dbReference type="ARBA" id="ARBA00022737"/>
    </source>
</evidence>
<dbReference type="PROSITE" id="PS50222">
    <property type="entry name" value="EF_HAND_2"/>
    <property type="match status" value="4"/>
</dbReference>
<keyword evidence="2" id="KW-0479">Metal-binding</keyword>
<dbReference type="Pfam" id="PF13202">
    <property type="entry name" value="EF-hand_5"/>
    <property type="match status" value="2"/>
</dbReference>
<evidence type="ECO:0000256" key="3">
    <source>
        <dbReference type="ARBA" id="ARBA00022729"/>
    </source>
</evidence>
<proteinExistence type="predicted"/>
<dbReference type="Gene3D" id="1.10.238.10">
    <property type="entry name" value="EF-hand"/>
    <property type="match status" value="2"/>
</dbReference>
<dbReference type="FunFam" id="1.10.238.10:FF:000090">
    <property type="entry name" value="calumenin isoform X2"/>
    <property type="match status" value="1"/>
</dbReference>
<evidence type="ECO:0000256" key="9">
    <source>
        <dbReference type="ARBA" id="ARBA00056975"/>
    </source>
</evidence>
<feature type="domain" description="EF-hand" evidence="12">
    <location>
        <begin position="317"/>
        <end position="339"/>
    </location>
</feature>
<dbReference type="GO" id="GO:0015031">
    <property type="term" value="P:protein transport"/>
    <property type="evidence" value="ECO:0007669"/>
    <property type="project" value="UniProtKB-ARBA"/>
</dbReference>
<dbReference type="SUPFAM" id="SSF47473">
    <property type="entry name" value="EF-hand"/>
    <property type="match status" value="2"/>
</dbReference>
<dbReference type="InterPro" id="IPR018247">
    <property type="entry name" value="EF_Hand_1_Ca_BS"/>
</dbReference>
<feature type="domain" description="EF-hand" evidence="12">
    <location>
        <begin position="141"/>
        <end position="176"/>
    </location>
</feature>
<dbReference type="Pfam" id="PF13499">
    <property type="entry name" value="EF-hand_7"/>
    <property type="match status" value="1"/>
</dbReference>
<dbReference type="CDD" id="cd16226">
    <property type="entry name" value="EFh_CREC_Calumenin_like"/>
    <property type="match status" value="1"/>
</dbReference>
<dbReference type="PANTHER" id="PTHR10827">
    <property type="entry name" value="RETICULOCALBIN"/>
    <property type="match status" value="1"/>
</dbReference>